<dbReference type="PANTHER" id="PTHR24346:SF30">
    <property type="entry name" value="MATERNAL EMBRYONIC LEUCINE ZIPPER KINASE"/>
    <property type="match status" value="1"/>
</dbReference>
<dbReference type="SMART" id="SM00220">
    <property type="entry name" value="S_TKc"/>
    <property type="match status" value="1"/>
</dbReference>
<dbReference type="PROSITE" id="PS50011">
    <property type="entry name" value="PROTEIN_KINASE_DOM"/>
    <property type="match status" value="1"/>
</dbReference>
<dbReference type="Gene3D" id="2.60.200.20">
    <property type="match status" value="1"/>
</dbReference>
<dbReference type="FunFam" id="3.30.200.20:FF:000042">
    <property type="entry name" value="Aurora kinase A"/>
    <property type="match status" value="1"/>
</dbReference>
<dbReference type="InterPro" id="IPR000253">
    <property type="entry name" value="FHA_dom"/>
</dbReference>
<evidence type="ECO:0000259" key="6">
    <source>
        <dbReference type="PROSITE" id="PS50011"/>
    </source>
</evidence>
<dbReference type="Pfam" id="PF00498">
    <property type="entry name" value="FHA"/>
    <property type="match status" value="1"/>
</dbReference>
<dbReference type="EMBL" id="LJSK01000036">
    <property type="protein sequence ID" value="KPI88910.1"/>
    <property type="molecule type" value="Genomic_DNA"/>
</dbReference>
<feature type="region of interest" description="Disordered" evidence="4">
    <location>
        <begin position="563"/>
        <end position="600"/>
    </location>
</feature>
<keyword evidence="1 3" id="KW-0547">Nucleotide-binding</keyword>
<feature type="compositionally biased region" description="Basic and acidic residues" evidence="4">
    <location>
        <begin position="7"/>
        <end position="29"/>
    </location>
</feature>
<dbReference type="PROSITE" id="PS50006">
    <property type="entry name" value="FHA_DOMAIN"/>
    <property type="match status" value="1"/>
</dbReference>
<evidence type="ECO:0000313" key="8">
    <source>
        <dbReference type="Proteomes" id="UP000038009"/>
    </source>
</evidence>
<feature type="region of interest" description="Disordered" evidence="4">
    <location>
        <begin position="1"/>
        <end position="66"/>
    </location>
</feature>
<dbReference type="GO" id="GO:0004674">
    <property type="term" value="F:protein serine/threonine kinase activity"/>
    <property type="evidence" value="ECO:0007669"/>
    <property type="project" value="TreeGrafter"/>
</dbReference>
<dbReference type="InterPro" id="IPR017441">
    <property type="entry name" value="Protein_kinase_ATP_BS"/>
</dbReference>
<evidence type="ECO:0000259" key="5">
    <source>
        <dbReference type="PROSITE" id="PS50006"/>
    </source>
</evidence>
<dbReference type="SMART" id="SM00240">
    <property type="entry name" value="FHA"/>
    <property type="match status" value="1"/>
</dbReference>
<feature type="domain" description="FHA" evidence="5">
    <location>
        <begin position="98"/>
        <end position="147"/>
    </location>
</feature>
<dbReference type="Proteomes" id="UP000038009">
    <property type="component" value="Unassembled WGS sequence"/>
</dbReference>
<dbReference type="PROSITE" id="PS00108">
    <property type="entry name" value="PROTEIN_KINASE_ST"/>
    <property type="match status" value="1"/>
</dbReference>
<dbReference type="OMA" id="FVHDNSF"/>
<sequence>MDGEPSGLHRERFQATFKRERSHSSHADRGSPNSAYLQPGGLCSSHDGTENGSRSKQAAASEGAPSHSPQAFLFELIPLSTSPTTLRSDTLKFGIEGLRIGRDRGCSDVVLNSAAVSRLHCVLSVLGDEVFVHDNSFNGTFINGKRVGRGRCSVLHPQDTISFMNPTCADAALCSFEFAPLPGQTSPLFPTIEGMQRYALGPVVGQGSFAAVRLATDRETGEAVAVKLIERWRLCSEDAAASLHTEIEMMRGMDHPNIVKVLDAFEGSGCVALVMEYVRGGDLFDYVVGRGRNPFTEEEARHLFVQLLEALRYIHGRNIIHCDLKPENVLVDYVRKEKEPLLGPPPWKPQDASRDTAGPAALDTAVEDTLSVLDDHQSEAKALSPYDVQLKLTDFGVAKYARGASRETVGVGAEGGGVGGTPVYAAPELAYYPREEVQVEGQGDLPRLAHEHPPSVIVTPAVDVWSLGVLLFILCSGTVPSPPPLGTAVALHRCMSHLSATCMDLIVRMMATDPEQRITLAGICSHPWLVGVELRGGVHDDEDDNAALSVTAVMSPRLYPPVKGGAAAARAKDTTTSKTETSAVDEDAYLPGPSHTAKTA</sequence>
<dbReference type="InterPro" id="IPR008984">
    <property type="entry name" value="SMAD_FHA_dom_sf"/>
</dbReference>
<dbReference type="GO" id="GO:0035556">
    <property type="term" value="P:intracellular signal transduction"/>
    <property type="evidence" value="ECO:0007669"/>
    <property type="project" value="TreeGrafter"/>
</dbReference>
<dbReference type="InterPro" id="IPR011009">
    <property type="entry name" value="Kinase-like_dom_sf"/>
</dbReference>
<dbReference type="AlphaFoldDB" id="A0A0N1HZY0"/>
<evidence type="ECO:0000256" key="3">
    <source>
        <dbReference type="PROSITE-ProRule" id="PRU10141"/>
    </source>
</evidence>
<keyword evidence="2 3" id="KW-0067">ATP-binding</keyword>
<reference evidence="7 8" key="1">
    <citation type="journal article" date="2015" name="PLoS Pathog.">
        <title>Leptomonas seymouri: Adaptations to the Dixenous Life Cycle Analyzed by Genome Sequencing, Transcriptome Profiling and Co-infection with Leishmania donovani.</title>
        <authorList>
            <person name="Kraeva N."/>
            <person name="Butenko A."/>
            <person name="Hlavacova J."/>
            <person name="Kostygov A."/>
            <person name="Myskova J."/>
            <person name="Grybchuk D."/>
            <person name="Lestinova T."/>
            <person name="Votypka J."/>
            <person name="Volf P."/>
            <person name="Opperdoes F."/>
            <person name="Flegontov P."/>
            <person name="Lukes J."/>
            <person name="Yurchenko V."/>
        </authorList>
    </citation>
    <scope>NUCLEOTIDE SEQUENCE [LARGE SCALE GENOMIC DNA]</scope>
    <source>
        <strain evidence="7 8">ATCC 30220</strain>
    </source>
</reference>
<evidence type="ECO:0000313" key="7">
    <source>
        <dbReference type="EMBL" id="KPI88910.1"/>
    </source>
</evidence>
<dbReference type="SUPFAM" id="SSF56112">
    <property type="entry name" value="Protein kinase-like (PK-like)"/>
    <property type="match status" value="1"/>
</dbReference>
<accession>A0A0N1HZY0</accession>
<dbReference type="GO" id="GO:0005524">
    <property type="term" value="F:ATP binding"/>
    <property type="evidence" value="ECO:0007669"/>
    <property type="project" value="UniProtKB-UniRule"/>
</dbReference>
<dbReference type="Gene3D" id="1.10.510.10">
    <property type="entry name" value="Transferase(Phosphotransferase) domain 1"/>
    <property type="match status" value="2"/>
</dbReference>
<dbReference type="SUPFAM" id="SSF49879">
    <property type="entry name" value="SMAD/FHA domain"/>
    <property type="match status" value="1"/>
</dbReference>
<dbReference type="PROSITE" id="PS00107">
    <property type="entry name" value="PROTEIN_KINASE_ATP"/>
    <property type="match status" value="1"/>
</dbReference>
<evidence type="ECO:0000256" key="4">
    <source>
        <dbReference type="SAM" id="MobiDB-lite"/>
    </source>
</evidence>
<evidence type="ECO:0000256" key="2">
    <source>
        <dbReference type="ARBA" id="ARBA00022840"/>
    </source>
</evidence>
<dbReference type="Pfam" id="PF00069">
    <property type="entry name" value="Pkinase"/>
    <property type="match status" value="2"/>
</dbReference>
<dbReference type="VEuPathDB" id="TriTrypDB:Lsey_0036_0040"/>
<keyword evidence="8" id="KW-1185">Reference proteome</keyword>
<feature type="binding site" evidence="3">
    <location>
        <position position="227"/>
    </location>
    <ligand>
        <name>ATP</name>
        <dbReference type="ChEBI" id="CHEBI:30616"/>
    </ligand>
</feature>
<protein>
    <recommendedName>
        <fullName evidence="9">Protein kinase</fullName>
    </recommendedName>
</protein>
<name>A0A0N1HZY0_LEPSE</name>
<dbReference type="InterPro" id="IPR000719">
    <property type="entry name" value="Prot_kinase_dom"/>
</dbReference>
<feature type="domain" description="Protein kinase" evidence="6">
    <location>
        <begin position="198"/>
        <end position="529"/>
    </location>
</feature>
<proteinExistence type="predicted"/>
<dbReference type="InterPro" id="IPR008271">
    <property type="entry name" value="Ser/Thr_kinase_AS"/>
</dbReference>
<dbReference type="GO" id="GO:0005737">
    <property type="term" value="C:cytoplasm"/>
    <property type="evidence" value="ECO:0007669"/>
    <property type="project" value="TreeGrafter"/>
</dbReference>
<gene>
    <name evidence="7" type="ORF">ABL78_1955</name>
</gene>
<comment type="caution">
    <text evidence="7">The sequence shown here is derived from an EMBL/GenBank/DDBJ whole genome shotgun (WGS) entry which is preliminary data.</text>
</comment>
<organism evidence="7 8">
    <name type="scientific">Leptomonas seymouri</name>
    <dbReference type="NCBI Taxonomy" id="5684"/>
    <lineage>
        <taxon>Eukaryota</taxon>
        <taxon>Discoba</taxon>
        <taxon>Euglenozoa</taxon>
        <taxon>Kinetoplastea</taxon>
        <taxon>Metakinetoplastina</taxon>
        <taxon>Trypanosomatida</taxon>
        <taxon>Trypanosomatidae</taxon>
        <taxon>Leishmaniinae</taxon>
        <taxon>Leptomonas</taxon>
    </lineage>
</organism>
<dbReference type="OrthoDB" id="40902at2759"/>
<evidence type="ECO:0008006" key="9">
    <source>
        <dbReference type="Google" id="ProtNLM"/>
    </source>
</evidence>
<dbReference type="PANTHER" id="PTHR24346">
    <property type="entry name" value="MAP/MICROTUBULE AFFINITY-REGULATING KINASE"/>
    <property type="match status" value="1"/>
</dbReference>
<evidence type="ECO:0000256" key="1">
    <source>
        <dbReference type="ARBA" id="ARBA00022741"/>
    </source>
</evidence>